<protein>
    <recommendedName>
        <fullName evidence="6">DUF3617 family protein</fullName>
    </recommendedName>
</protein>
<sequence length="202" mass="22525">MKKGAPSALMLLVPLALSAHAYELSPTPEAGLWRIEKRVLIDKEERLQTLQEAQQKLPQDTAAQRRALLDEAAISRSNPTVEMECLTPQQAVELVRLETLQQEIQRDVPECELTVHPVDRSTLNIHGRCQAEHGFDGDMRGHLEIISSYEIRSSFLGRGNVQLDADISEAAAGNPVSIQLQEISRWTQPDCGAVPPRERLSF</sequence>
<evidence type="ECO:0000313" key="4">
    <source>
        <dbReference type="Proteomes" id="UP000186599"/>
    </source>
</evidence>
<dbReference type="Pfam" id="PF12276">
    <property type="entry name" value="DUF3617"/>
    <property type="match status" value="1"/>
</dbReference>
<feature type="chain" id="PRO_5010473138" description="DUF3617 family protein" evidence="1">
    <location>
        <begin position="22"/>
        <end position="202"/>
    </location>
</feature>
<feature type="signal peptide" evidence="1">
    <location>
        <begin position="1"/>
        <end position="21"/>
    </location>
</feature>
<evidence type="ECO:0000313" key="3">
    <source>
        <dbReference type="EMBL" id="SFL78590.1"/>
    </source>
</evidence>
<dbReference type="EMBL" id="FOUA01000001">
    <property type="protein sequence ID" value="SFL78590.1"/>
    <property type="molecule type" value="Genomic_DNA"/>
</dbReference>
<keyword evidence="4" id="KW-1185">Reference proteome</keyword>
<evidence type="ECO:0000313" key="2">
    <source>
        <dbReference type="EMBL" id="SER39111.1"/>
    </source>
</evidence>
<evidence type="ECO:0000313" key="5">
    <source>
        <dbReference type="Proteomes" id="UP000186904"/>
    </source>
</evidence>
<evidence type="ECO:0000256" key="1">
    <source>
        <dbReference type="SAM" id="SignalP"/>
    </source>
</evidence>
<organism evidence="3 4">
    <name type="scientific">Halopseudomonas bauzanensis</name>
    <dbReference type="NCBI Taxonomy" id="653930"/>
    <lineage>
        <taxon>Bacteria</taxon>
        <taxon>Pseudomonadati</taxon>
        <taxon>Pseudomonadota</taxon>
        <taxon>Gammaproteobacteria</taxon>
        <taxon>Pseudomonadales</taxon>
        <taxon>Pseudomonadaceae</taxon>
        <taxon>Halopseudomonas</taxon>
    </lineage>
</organism>
<dbReference type="EMBL" id="FOGN01000001">
    <property type="protein sequence ID" value="SER39111.1"/>
    <property type="molecule type" value="Genomic_DNA"/>
</dbReference>
<reference evidence="4 5" key="1">
    <citation type="submission" date="2016-10" db="EMBL/GenBank/DDBJ databases">
        <authorList>
            <person name="de Groot N.N."/>
        </authorList>
    </citation>
    <scope>NUCLEOTIDE SEQUENCE [LARGE SCALE GENOMIC DNA]</scope>
    <source>
        <strain evidence="3 4">CGMCC 1.9095</strain>
        <strain evidence="2 5">DSM 22558</strain>
    </source>
</reference>
<dbReference type="InterPro" id="IPR022061">
    <property type="entry name" value="DUF3617"/>
</dbReference>
<dbReference type="RefSeq" id="WP_074777566.1">
    <property type="nucleotide sequence ID" value="NZ_FOGN01000001.1"/>
</dbReference>
<gene>
    <name evidence="3" type="ORF">SAMN04487855_1211</name>
    <name evidence="2" type="ORF">SAMN05216589_0413</name>
</gene>
<keyword evidence="1" id="KW-0732">Signal</keyword>
<evidence type="ECO:0008006" key="6">
    <source>
        <dbReference type="Google" id="ProtNLM"/>
    </source>
</evidence>
<dbReference type="OrthoDB" id="6873425at2"/>
<name>A0A1I4KIG2_9GAMM</name>
<accession>A0A1I4KIG2</accession>
<dbReference type="AlphaFoldDB" id="A0A1I4KIG2"/>
<dbReference type="Proteomes" id="UP000186599">
    <property type="component" value="Unassembled WGS sequence"/>
</dbReference>
<dbReference type="Proteomes" id="UP000186904">
    <property type="component" value="Unassembled WGS sequence"/>
</dbReference>
<dbReference type="STRING" id="653930.SAMN05216589_0413"/>
<proteinExistence type="predicted"/>